<sequence>MTAAVKSLAGPGYIVLNIIRVFNIICLLCVIAACSVLLVKTSTATNFFFFDAMDRVIIIAVSTFLVISELGLFERWFEENWGCFCKHSSFLALGVAMLFLGMSIIGCLNREDMNKDAIGLTFWRLVLGAGIIAIVFGFVNIVVTFIYRTKKTGLKARHIRTDGAVAPDAIPSFNTLNRAHKSFKLGRKDSLPFYRENDDANSHSKYSRSSRSRSSTAPSMRTMPSKTRMNISQPIVDNPEQFEKFSRSSEGSNPQHPANQPVRVSSRRSDWELEGREI</sequence>
<feature type="compositionally biased region" description="Basic and acidic residues" evidence="1">
    <location>
        <begin position="267"/>
        <end position="278"/>
    </location>
</feature>
<dbReference type="EMBL" id="LCZI01001134">
    <property type="protein sequence ID" value="KKZ62352.1"/>
    <property type="molecule type" value="Genomic_DNA"/>
</dbReference>
<feature type="transmembrane region" description="Helical" evidence="2">
    <location>
        <begin position="125"/>
        <end position="147"/>
    </location>
</feature>
<name>A0A0G2HVT5_9EURO</name>
<organism evidence="4 5">
    <name type="scientific">[Emmonsia] crescens</name>
    <dbReference type="NCBI Taxonomy" id="73230"/>
    <lineage>
        <taxon>Eukaryota</taxon>
        <taxon>Fungi</taxon>
        <taxon>Dikarya</taxon>
        <taxon>Ascomycota</taxon>
        <taxon>Pezizomycotina</taxon>
        <taxon>Eurotiomycetes</taxon>
        <taxon>Eurotiomycetidae</taxon>
        <taxon>Onygenales</taxon>
        <taxon>Ajellomycetaceae</taxon>
        <taxon>Emergomyces</taxon>
    </lineage>
</organism>
<keyword evidence="2" id="KW-1133">Transmembrane helix</keyword>
<keyword evidence="2" id="KW-0472">Membrane</keyword>
<reference evidence="5" key="1">
    <citation type="journal article" date="2015" name="PLoS Genet.">
        <title>The dynamic genome and transcriptome of the human fungal pathogen Blastomyces and close relative Emmonsia.</title>
        <authorList>
            <person name="Munoz J.F."/>
            <person name="Gauthier G.M."/>
            <person name="Desjardins C.A."/>
            <person name="Gallo J.E."/>
            <person name="Holder J."/>
            <person name="Sullivan T.D."/>
            <person name="Marty A.J."/>
            <person name="Carmen J.C."/>
            <person name="Chen Z."/>
            <person name="Ding L."/>
            <person name="Gujja S."/>
            <person name="Magrini V."/>
            <person name="Misas E."/>
            <person name="Mitreva M."/>
            <person name="Priest M."/>
            <person name="Saif S."/>
            <person name="Whiston E.A."/>
            <person name="Young S."/>
            <person name="Zeng Q."/>
            <person name="Goldman W.E."/>
            <person name="Mardis E.R."/>
            <person name="Taylor J.W."/>
            <person name="McEwen J.G."/>
            <person name="Clay O.K."/>
            <person name="Klein B.S."/>
            <person name="Cuomo C.A."/>
        </authorList>
    </citation>
    <scope>NUCLEOTIDE SEQUENCE [LARGE SCALE GENOMIC DNA]</scope>
    <source>
        <strain evidence="5">UAMH 3008</strain>
    </source>
</reference>
<accession>A0A0G2HVT5</accession>
<proteinExistence type="predicted"/>
<evidence type="ECO:0000313" key="5">
    <source>
        <dbReference type="Proteomes" id="UP000034164"/>
    </source>
</evidence>
<feature type="transmembrane region" description="Helical" evidence="2">
    <location>
        <begin position="52"/>
        <end position="72"/>
    </location>
</feature>
<dbReference type="OrthoDB" id="5327148at2759"/>
<feature type="compositionally biased region" description="Low complexity" evidence="1">
    <location>
        <begin position="212"/>
        <end position="221"/>
    </location>
</feature>
<keyword evidence="2" id="KW-0812">Transmembrane</keyword>
<gene>
    <name evidence="4" type="ORF">EMCG_03238</name>
</gene>
<comment type="caution">
    <text evidence="4">The sequence shown here is derived from an EMBL/GenBank/DDBJ whole genome shotgun (WGS) entry which is preliminary data.</text>
</comment>
<dbReference type="AlphaFoldDB" id="A0A0G2HVT5"/>
<evidence type="ECO:0000256" key="1">
    <source>
        <dbReference type="SAM" id="MobiDB-lite"/>
    </source>
</evidence>
<dbReference type="Pfam" id="PF24535">
    <property type="entry name" value="DUF7598"/>
    <property type="match status" value="1"/>
</dbReference>
<evidence type="ECO:0000256" key="2">
    <source>
        <dbReference type="SAM" id="Phobius"/>
    </source>
</evidence>
<feature type="compositionally biased region" description="Polar residues" evidence="1">
    <location>
        <begin position="248"/>
        <end position="258"/>
    </location>
</feature>
<feature type="transmembrane region" description="Helical" evidence="2">
    <location>
        <begin position="21"/>
        <end position="40"/>
    </location>
</feature>
<dbReference type="VEuPathDB" id="FungiDB:EMCG_03238"/>
<evidence type="ECO:0000259" key="3">
    <source>
        <dbReference type="Pfam" id="PF24535"/>
    </source>
</evidence>
<feature type="compositionally biased region" description="Polar residues" evidence="1">
    <location>
        <begin position="222"/>
        <end position="235"/>
    </location>
</feature>
<dbReference type="Proteomes" id="UP000034164">
    <property type="component" value="Unassembled WGS sequence"/>
</dbReference>
<protein>
    <recommendedName>
        <fullName evidence="3">DUF7598 domain-containing protein</fullName>
    </recommendedName>
</protein>
<feature type="region of interest" description="Disordered" evidence="1">
    <location>
        <begin position="194"/>
        <end position="278"/>
    </location>
</feature>
<dbReference type="PROSITE" id="PS51257">
    <property type="entry name" value="PROKAR_LIPOPROTEIN"/>
    <property type="match status" value="1"/>
</dbReference>
<evidence type="ECO:0000313" key="4">
    <source>
        <dbReference type="EMBL" id="KKZ62352.1"/>
    </source>
</evidence>
<dbReference type="InterPro" id="IPR056019">
    <property type="entry name" value="DUF7598"/>
</dbReference>
<feature type="domain" description="DUF7598" evidence="3">
    <location>
        <begin position="12"/>
        <end position="146"/>
    </location>
</feature>
<feature type="transmembrane region" description="Helical" evidence="2">
    <location>
        <begin position="84"/>
        <end position="105"/>
    </location>
</feature>